<proteinExistence type="predicted"/>
<protein>
    <submittedName>
        <fullName evidence="2">Os01g0568950 protein</fullName>
    </submittedName>
</protein>
<feature type="compositionally biased region" description="Low complexity" evidence="1">
    <location>
        <begin position="206"/>
        <end position="221"/>
    </location>
</feature>
<dbReference type="InParanoid" id="A0A0P0V494"/>
<keyword evidence="3" id="KW-1185">Reference proteome</keyword>
<sequence length="228" mass="25401">KSLLPQSLTYQRRLHPSPPHPSCRLPPRRRSSLRRPPRSRVDLDERRLHPPPAAAALTSTTSRLRRGPDERRRLPRRRLPPPPRPRRASLSASSLRCGHEDRRRPPPASAAATRTAAVRLGAASSLCHGHKERRRPRRRCLQPPPRPRRAPPSAARLASDPYHAADVAWAPIRAAAAPFGKKGKLEFCPDGDLHSLHHRMPDSRLPASSSRPPGSMPSRFSSCLSICT</sequence>
<gene>
    <name evidence="2" type="ordered locus">Os01g0568950</name>
    <name evidence="2" type="ORF">OSNPB_010568950</name>
</gene>
<evidence type="ECO:0000313" key="3">
    <source>
        <dbReference type="Proteomes" id="UP000059680"/>
    </source>
</evidence>
<reference evidence="2 3" key="2">
    <citation type="journal article" date="2013" name="Plant Cell Physiol.">
        <title>Rice Annotation Project Database (RAP-DB): an integrative and interactive database for rice genomics.</title>
        <authorList>
            <person name="Sakai H."/>
            <person name="Lee S.S."/>
            <person name="Tanaka T."/>
            <person name="Numa H."/>
            <person name="Kim J."/>
            <person name="Kawahara Y."/>
            <person name="Wakimoto H."/>
            <person name="Yang C.C."/>
            <person name="Iwamoto M."/>
            <person name="Abe T."/>
            <person name="Yamada Y."/>
            <person name="Muto A."/>
            <person name="Inokuchi H."/>
            <person name="Ikemura T."/>
            <person name="Matsumoto T."/>
            <person name="Sasaki T."/>
            <person name="Itoh T."/>
        </authorList>
    </citation>
    <scope>NUCLEOTIDE SEQUENCE [LARGE SCALE GENOMIC DNA]</scope>
    <source>
        <strain evidence="3">cv. Nipponbare</strain>
    </source>
</reference>
<feature type="compositionally biased region" description="Low complexity" evidence="1">
    <location>
        <begin position="109"/>
        <end position="123"/>
    </location>
</feature>
<feature type="region of interest" description="Disordered" evidence="1">
    <location>
        <begin position="1"/>
        <end position="158"/>
    </location>
</feature>
<dbReference type="AlphaFoldDB" id="A0A0P0V494"/>
<reference evidence="2 3" key="3">
    <citation type="journal article" date="2013" name="Rice">
        <title>Improvement of the Oryza sativa Nipponbare reference genome using next generation sequence and optical map data.</title>
        <authorList>
            <person name="Kawahara Y."/>
            <person name="de la Bastide M."/>
            <person name="Hamilton J.P."/>
            <person name="Kanamori H."/>
            <person name="McCombie W.R."/>
            <person name="Ouyang S."/>
            <person name="Schwartz D.C."/>
            <person name="Tanaka T."/>
            <person name="Wu J."/>
            <person name="Zhou S."/>
            <person name="Childs K.L."/>
            <person name="Davidson R.M."/>
            <person name="Lin H."/>
            <person name="Quesada-Ocampo L."/>
            <person name="Vaillancourt B."/>
            <person name="Sakai H."/>
            <person name="Lee S.S."/>
            <person name="Kim J."/>
            <person name="Numa H."/>
            <person name="Itoh T."/>
            <person name="Buell C.R."/>
            <person name="Matsumoto T."/>
        </authorList>
    </citation>
    <scope>NUCLEOTIDE SEQUENCE [LARGE SCALE GENOMIC DNA]</scope>
    <source>
        <strain evidence="3">cv. Nipponbare</strain>
    </source>
</reference>
<feature type="region of interest" description="Disordered" evidence="1">
    <location>
        <begin position="198"/>
        <end position="221"/>
    </location>
</feature>
<feature type="compositionally biased region" description="Basic residues" evidence="1">
    <location>
        <begin position="73"/>
        <end position="87"/>
    </location>
</feature>
<accession>A0A0P0V494</accession>
<feature type="non-terminal residue" evidence="2">
    <location>
        <position position="1"/>
    </location>
</feature>
<reference evidence="3" key="1">
    <citation type="journal article" date="2005" name="Nature">
        <title>The map-based sequence of the rice genome.</title>
        <authorList>
            <consortium name="International rice genome sequencing project (IRGSP)"/>
            <person name="Matsumoto T."/>
            <person name="Wu J."/>
            <person name="Kanamori H."/>
            <person name="Katayose Y."/>
            <person name="Fujisawa M."/>
            <person name="Namiki N."/>
            <person name="Mizuno H."/>
            <person name="Yamamoto K."/>
            <person name="Antonio B.A."/>
            <person name="Baba T."/>
            <person name="Sakata K."/>
            <person name="Nagamura Y."/>
            <person name="Aoki H."/>
            <person name="Arikawa K."/>
            <person name="Arita K."/>
            <person name="Bito T."/>
            <person name="Chiden Y."/>
            <person name="Fujitsuka N."/>
            <person name="Fukunaka R."/>
            <person name="Hamada M."/>
            <person name="Harada C."/>
            <person name="Hayashi A."/>
            <person name="Hijishita S."/>
            <person name="Honda M."/>
            <person name="Hosokawa S."/>
            <person name="Ichikawa Y."/>
            <person name="Idonuma A."/>
            <person name="Iijima M."/>
            <person name="Ikeda M."/>
            <person name="Ikeno M."/>
            <person name="Ito K."/>
            <person name="Ito S."/>
            <person name="Ito T."/>
            <person name="Ito Y."/>
            <person name="Ito Y."/>
            <person name="Iwabuchi A."/>
            <person name="Kamiya K."/>
            <person name="Karasawa W."/>
            <person name="Kurita K."/>
            <person name="Katagiri S."/>
            <person name="Kikuta A."/>
            <person name="Kobayashi H."/>
            <person name="Kobayashi N."/>
            <person name="Machita K."/>
            <person name="Maehara T."/>
            <person name="Masukawa M."/>
            <person name="Mizubayashi T."/>
            <person name="Mukai Y."/>
            <person name="Nagasaki H."/>
            <person name="Nagata Y."/>
            <person name="Naito S."/>
            <person name="Nakashima M."/>
            <person name="Nakama Y."/>
            <person name="Nakamichi Y."/>
            <person name="Nakamura M."/>
            <person name="Meguro A."/>
            <person name="Negishi M."/>
            <person name="Ohta I."/>
            <person name="Ohta T."/>
            <person name="Okamoto M."/>
            <person name="Ono N."/>
            <person name="Saji S."/>
            <person name="Sakaguchi M."/>
            <person name="Sakai K."/>
            <person name="Shibata M."/>
            <person name="Shimokawa T."/>
            <person name="Song J."/>
            <person name="Takazaki Y."/>
            <person name="Terasawa K."/>
            <person name="Tsugane M."/>
            <person name="Tsuji K."/>
            <person name="Ueda S."/>
            <person name="Waki K."/>
            <person name="Yamagata H."/>
            <person name="Yamamoto M."/>
            <person name="Yamamoto S."/>
            <person name="Yamane H."/>
            <person name="Yoshiki S."/>
            <person name="Yoshihara R."/>
            <person name="Yukawa K."/>
            <person name="Zhong H."/>
            <person name="Yano M."/>
            <person name="Yuan Q."/>
            <person name="Ouyang S."/>
            <person name="Liu J."/>
            <person name="Jones K.M."/>
            <person name="Gansberger K."/>
            <person name="Moffat K."/>
            <person name="Hill J."/>
            <person name="Bera J."/>
            <person name="Fadrosh D."/>
            <person name="Jin S."/>
            <person name="Johri S."/>
            <person name="Kim M."/>
            <person name="Overton L."/>
            <person name="Reardon M."/>
            <person name="Tsitrin T."/>
            <person name="Vuong H."/>
            <person name="Weaver B."/>
            <person name="Ciecko A."/>
            <person name="Tallon L."/>
            <person name="Jackson J."/>
            <person name="Pai G."/>
            <person name="Aken S.V."/>
            <person name="Utterback T."/>
            <person name="Reidmuller S."/>
            <person name="Feldblyum T."/>
            <person name="Hsiao J."/>
            <person name="Zismann V."/>
            <person name="Iobst S."/>
            <person name="de Vazeille A.R."/>
            <person name="Buell C.R."/>
            <person name="Ying K."/>
            <person name="Li Y."/>
            <person name="Lu T."/>
            <person name="Huang Y."/>
            <person name="Zhao Q."/>
            <person name="Feng Q."/>
            <person name="Zhang L."/>
            <person name="Zhu J."/>
            <person name="Weng Q."/>
            <person name="Mu J."/>
            <person name="Lu Y."/>
            <person name="Fan D."/>
            <person name="Liu Y."/>
            <person name="Guan J."/>
            <person name="Zhang Y."/>
            <person name="Yu S."/>
            <person name="Liu X."/>
            <person name="Zhang Y."/>
            <person name="Hong G."/>
            <person name="Han B."/>
            <person name="Choisne N."/>
            <person name="Demange N."/>
            <person name="Orjeda G."/>
            <person name="Samain S."/>
            <person name="Cattolico L."/>
            <person name="Pelletier E."/>
            <person name="Couloux A."/>
            <person name="Segurens B."/>
            <person name="Wincker P."/>
            <person name="D'Hont A."/>
            <person name="Scarpelli C."/>
            <person name="Weissenbach J."/>
            <person name="Salanoubat M."/>
            <person name="Quetier F."/>
            <person name="Yu Y."/>
            <person name="Kim H.R."/>
            <person name="Rambo T."/>
            <person name="Currie J."/>
            <person name="Collura K."/>
            <person name="Luo M."/>
            <person name="Yang T."/>
            <person name="Ammiraju J.S.S."/>
            <person name="Engler F."/>
            <person name="Soderlund C."/>
            <person name="Wing R.A."/>
            <person name="Palmer L.E."/>
            <person name="de la Bastide M."/>
            <person name="Spiegel L."/>
            <person name="Nascimento L."/>
            <person name="Zutavern T."/>
            <person name="O'Shaughnessy A."/>
            <person name="Dike S."/>
            <person name="Dedhia N."/>
            <person name="Preston R."/>
            <person name="Balija V."/>
            <person name="McCombie W.R."/>
            <person name="Chow T."/>
            <person name="Chen H."/>
            <person name="Chung M."/>
            <person name="Chen C."/>
            <person name="Shaw J."/>
            <person name="Wu H."/>
            <person name="Hsiao K."/>
            <person name="Chao Y."/>
            <person name="Chu M."/>
            <person name="Cheng C."/>
            <person name="Hour A."/>
            <person name="Lee P."/>
            <person name="Lin S."/>
            <person name="Lin Y."/>
            <person name="Liou J."/>
            <person name="Liu S."/>
            <person name="Hsing Y."/>
            <person name="Raghuvanshi S."/>
            <person name="Mohanty A."/>
            <person name="Bharti A.K."/>
            <person name="Gaur A."/>
            <person name="Gupta V."/>
            <person name="Kumar D."/>
            <person name="Ravi V."/>
            <person name="Vij S."/>
            <person name="Kapur A."/>
            <person name="Khurana P."/>
            <person name="Khurana P."/>
            <person name="Khurana J.P."/>
            <person name="Tyagi A.K."/>
            <person name="Gaikwad K."/>
            <person name="Singh A."/>
            <person name="Dalal V."/>
            <person name="Srivastava S."/>
            <person name="Dixit A."/>
            <person name="Pal A.K."/>
            <person name="Ghazi I.A."/>
            <person name="Yadav M."/>
            <person name="Pandit A."/>
            <person name="Bhargava A."/>
            <person name="Sureshbabu K."/>
            <person name="Batra K."/>
            <person name="Sharma T.R."/>
            <person name="Mohapatra T."/>
            <person name="Singh N.K."/>
            <person name="Messing J."/>
            <person name="Nelson A.B."/>
            <person name="Fuks G."/>
            <person name="Kavchok S."/>
            <person name="Keizer G."/>
            <person name="Linton E."/>
            <person name="Llaca V."/>
            <person name="Song R."/>
            <person name="Tanyolac B."/>
            <person name="Young S."/>
            <person name="Ho-Il K."/>
            <person name="Hahn J.H."/>
            <person name="Sangsakoo G."/>
            <person name="Vanavichit A."/>
            <person name="de Mattos Luiz.A.T."/>
            <person name="Zimmer P.D."/>
            <person name="Malone G."/>
            <person name="Dellagostin O."/>
            <person name="de Oliveira A.C."/>
            <person name="Bevan M."/>
            <person name="Bancroft I."/>
            <person name="Minx P."/>
            <person name="Cordum H."/>
            <person name="Wilson R."/>
            <person name="Cheng Z."/>
            <person name="Jin W."/>
            <person name="Jiang J."/>
            <person name="Leong S.A."/>
            <person name="Iwama H."/>
            <person name="Gojobori T."/>
            <person name="Itoh T."/>
            <person name="Niimura Y."/>
            <person name="Fujii Y."/>
            <person name="Habara T."/>
            <person name="Sakai H."/>
            <person name="Sato Y."/>
            <person name="Wilson G."/>
            <person name="Kumar K."/>
            <person name="McCouch S."/>
            <person name="Juretic N."/>
            <person name="Hoen D."/>
            <person name="Wright S."/>
            <person name="Bruskiewich R."/>
            <person name="Bureau T."/>
            <person name="Miyao A."/>
            <person name="Hirochika H."/>
            <person name="Nishikawa T."/>
            <person name="Kadowaki K."/>
            <person name="Sugiura M."/>
            <person name="Burr B."/>
            <person name="Sasaki T."/>
        </authorList>
    </citation>
    <scope>NUCLEOTIDE SEQUENCE [LARGE SCALE GENOMIC DNA]</scope>
    <source>
        <strain evidence="3">cv. Nipponbare</strain>
    </source>
</reference>
<feature type="compositionally biased region" description="Basic and acidic residues" evidence="1">
    <location>
        <begin position="39"/>
        <end position="48"/>
    </location>
</feature>
<feature type="compositionally biased region" description="Polar residues" evidence="1">
    <location>
        <begin position="1"/>
        <end position="10"/>
    </location>
</feature>
<dbReference type="Proteomes" id="UP000059680">
    <property type="component" value="Chromosome 1"/>
</dbReference>
<dbReference type="EMBL" id="AP014957">
    <property type="protein sequence ID" value="BAS72774.1"/>
    <property type="molecule type" value="Genomic_DNA"/>
</dbReference>
<evidence type="ECO:0000313" key="2">
    <source>
        <dbReference type="EMBL" id="BAS72774.1"/>
    </source>
</evidence>
<organism evidence="2 3">
    <name type="scientific">Oryza sativa subsp. japonica</name>
    <name type="common">Rice</name>
    <dbReference type="NCBI Taxonomy" id="39947"/>
    <lineage>
        <taxon>Eukaryota</taxon>
        <taxon>Viridiplantae</taxon>
        <taxon>Streptophyta</taxon>
        <taxon>Embryophyta</taxon>
        <taxon>Tracheophyta</taxon>
        <taxon>Spermatophyta</taxon>
        <taxon>Magnoliopsida</taxon>
        <taxon>Liliopsida</taxon>
        <taxon>Poales</taxon>
        <taxon>Poaceae</taxon>
        <taxon>BOP clade</taxon>
        <taxon>Oryzoideae</taxon>
        <taxon>Oryzeae</taxon>
        <taxon>Oryzinae</taxon>
        <taxon>Oryza</taxon>
        <taxon>Oryza sativa</taxon>
    </lineage>
</organism>
<feature type="compositionally biased region" description="Basic residues" evidence="1">
    <location>
        <begin position="26"/>
        <end position="38"/>
    </location>
</feature>
<dbReference type="Gramene" id="Os01t0568950-00">
    <property type="protein sequence ID" value="Os01t0568950-00"/>
    <property type="gene ID" value="Os01g0568950"/>
</dbReference>
<feature type="compositionally biased region" description="Basic residues" evidence="1">
    <location>
        <begin position="128"/>
        <end position="140"/>
    </location>
</feature>
<name>A0A0P0V494_ORYSJ</name>
<evidence type="ECO:0000256" key="1">
    <source>
        <dbReference type="SAM" id="MobiDB-lite"/>
    </source>
</evidence>
<dbReference type="PaxDb" id="39947-A0A0P0V494"/>